<protein>
    <submittedName>
        <fullName evidence="3">Uncharacterized conserved protein</fullName>
    </submittedName>
</protein>
<evidence type="ECO:0000313" key="3">
    <source>
        <dbReference type="EMBL" id="SIS74751.1"/>
    </source>
</evidence>
<proteinExistence type="predicted"/>
<dbReference type="InterPro" id="IPR045376">
    <property type="entry name" value="Maf_N"/>
</dbReference>
<dbReference type="AlphaFoldDB" id="A0A1N7LLY7"/>
<feature type="domain" description="6-hydroxymethylpterin diphosphokinase MptE-like" evidence="1">
    <location>
        <begin position="264"/>
        <end position="430"/>
    </location>
</feature>
<sequence length="683" mass="77621">MTHPRAAGAMALKDKNLAYFKKKHPALYQTALQESFSRLTLNIDGDTGKVDLWHNKQSLYQGDAHAFADNEVAAYKENFGPGSSIATILPPRPGAIGFHRFFSKRMHALTDQIPDDADLTQNYTIPDFYPMIVFFGCGLGIHIEKMIRENRILNVVIFEPDPEYFFASLYVTDWESLFREFERKGNKIDILVSSGGVAPPEVSSPALWNLLINYGPSFPLCALFYNHISSEPYNPIVKRIQGDMHFFLNQWGYYDDEINQFNNALHNIGAGVPPMSYDQIDTDMPAVIVGGGPSFDMRVEEIKRHRDKVLLISCGTSVHSIIAAGLMPDIHVEIESHMLTYDHLSKIDQPEFFENTLLVGALQLPPQVFNLFKHGYYFLKDSTALASMFGTEDEIVHRATPTCTNTGVAVATHLKLKSVFLYGMDFGFPEKNQHHSKNSIYFSDKMSDSIKEGVKRNLEKLVETESVHGDPMYTFPMYNTSRMSIEQLTKHRAIYQKTESYACSEGARIANTEYLTPDAVDDFFTTRKDIASTKFLKALKGTPFTQKQMREKINKLGAFLTEISRSFSVCLNSLKSTEPEDVFRVCHTINLNLLQQVFPKYGLTAYFIRGSIWHYLNIGCAHSLSIENKASRDKFITEWKSNFGKFLEDLPAHYDSITSKQYPDSEDPWVRNDIVSNEHLYAE</sequence>
<dbReference type="STRING" id="484498.SAMN05421686_10474"/>
<reference evidence="4" key="1">
    <citation type="submission" date="2017-01" db="EMBL/GenBank/DDBJ databases">
        <authorList>
            <person name="Varghese N."/>
            <person name="Submissions S."/>
        </authorList>
    </citation>
    <scope>NUCLEOTIDE SEQUENCE [LARGE SCALE GENOMIC DNA]</scope>
    <source>
        <strain evidence="4">DSM 24913</strain>
    </source>
</reference>
<feature type="domain" description="Glycosyltransferase Maf N-terminal" evidence="2">
    <location>
        <begin position="15"/>
        <end position="241"/>
    </location>
</feature>
<evidence type="ECO:0000259" key="1">
    <source>
        <dbReference type="Pfam" id="PF01973"/>
    </source>
</evidence>
<name>A0A1N7LLY7_9GAMM</name>
<dbReference type="EMBL" id="FTOH01000004">
    <property type="protein sequence ID" value="SIS74751.1"/>
    <property type="molecule type" value="Genomic_DNA"/>
</dbReference>
<evidence type="ECO:0000259" key="2">
    <source>
        <dbReference type="Pfam" id="PF20157"/>
    </source>
</evidence>
<accession>A0A1N7LLY7</accession>
<dbReference type="PANTHER" id="PTHR41786">
    <property type="entry name" value="MOTILITY ACCESSORY FACTOR MAF"/>
    <property type="match status" value="1"/>
</dbReference>
<evidence type="ECO:0000313" key="4">
    <source>
        <dbReference type="Proteomes" id="UP000185639"/>
    </source>
</evidence>
<dbReference type="InterPro" id="IPR002826">
    <property type="entry name" value="MptE-like"/>
</dbReference>
<dbReference type="PANTHER" id="PTHR41786:SF1">
    <property type="entry name" value="6-HYDROXYMETHYLPTERIN DIPHOSPHOKINASE MPTE-LIKE DOMAIN-CONTAINING PROTEIN"/>
    <property type="match status" value="1"/>
</dbReference>
<organism evidence="3 4">
    <name type="scientific">Thalassolituus maritimus</name>
    <dbReference type="NCBI Taxonomy" id="484498"/>
    <lineage>
        <taxon>Bacteria</taxon>
        <taxon>Pseudomonadati</taxon>
        <taxon>Pseudomonadota</taxon>
        <taxon>Gammaproteobacteria</taxon>
        <taxon>Oceanospirillales</taxon>
        <taxon>Oceanospirillaceae</taxon>
        <taxon>Thalassolituus</taxon>
    </lineage>
</organism>
<dbReference type="Proteomes" id="UP000185639">
    <property type="component" value="Unassembled WGS sequence"/>
</dbReference>
<gene>
    <name evidence="3" type="ORF">SAMN05421686_10474</name>
</gene>
<keyword evidence="4" id="KW-1185">Reference proteome</keyword>
<dbReference type="RefSeq" id="WP_076514946.1">
    <property type="nucleotide sequence ID" value="NZ_FTOH01000004.1"/>
</dbReference>
<dbReference type="Pfam" id="PF20157">
    <property type="entry name" value="Maf_flag10_N"/>
    <property type="match status" value="1"/>
</dbReference>
<dbReference type="Pfam" id="PF01973">
    <property type="entry name" value="MptE-like"/>
    <property type="match status" value="1"/>
</dbReference>